<feature type="domain" description="Fibronectin type-III" evidence="2">
    <location>
        <begin position="903"/>
        <end position="1020"/>
    </location>
</feature>
<dbReference type="Proteomes" id="UP000760860">
    <property type="component" value="Unassembled WGS sequence"/>
</dbReference>
<organism evidence="3 8">
    <name type="scientific">Phytophthora cactorum</name>
    <dbReference type="NCBI Taxonomy" id="29920"/>
    <lineage>
        <taxon>Eukaryota</taxon>
        <taxon>Sar</taxon>
        <taxon>Stramenopiles</taxon>
        <taxon>Oomycota</taxon>
        <taxon>Peronosporomycetes</taxon>
        <taxon>Peronosporales</taxon>
        <taxon>Peronosporaceae</taxon>
        <taxon>Phytophthora</taxon>
    </lineage>
</organism>
<dbReference type="EMBL" id="RCMI01000494">
    <property type="protein sequence ID" value="KAG2908117.1"/>
    <property type="molecule type" value="Genomic_DNA"/>
</dbReference>
<evidence type="ECO:0000313" key="6">
    <source>
        <dbReference type="EMBL" id="KAG2975018.1"/>
    </source>
</evidence>
<dbReference type="PROSITE" id="PS50096">
    <property type="entry name" value="IQ"/>
    <property type="match status" value="1"/>
</dbReference>
<proteinExistence type="predicted"/>
<dbReference type="Gene3D" id="2.60.40.10">
    <property type="entry name" value="Immunoglobulins"/>
    <property type="match status" value="1"/>
</dbReference>
<dbReference type="Pfam" id="PF00041">
    <property type="entry name" value="fn3"/>
    <property type="match status" value="1"/>
</dbReference>
<dbReference type="EMBL" id="RCMK01000480">
    <property type="protein sequence ID" value="KAG2926379.1"/>
    <property type="molecule type" value="Genomic_DNA"/>
</dbReference>
<evidence type="ECO:0000313" key="3">
    <source>
        <dbReference type="EMBL" id="KAG2853082.1"/>
    </source>
</evidence>
<dbReference type="CDD" id="cd00063">
    <property type="entry name" value="FN3"/>
    <property type="match status" value="1"/>
</dbReference>
<dbReference type="Proteomes" id="UP000735874">
    <property type="component" value="Unassembled WGS sequence"/>
</dbReference>
<accession>A0A8T0YMJ1</accession>
<evidence type="ECO:0000313" key="8">
    <source>
        <dbReference type="Proteomes" id="UP000735874"/>
    </source>
</evidence>
<comment type="caution">
    <text evidence="3">The sequence shown here is derived from an EMBL/GenBank/DDBJ whole genome shotgun (WGS) entry which is preliminary data.</text>
</comment>
<dbReference type="EMBL" id="RCML01000510">
    <property type="protein sequence ID" value="KAG2975018.1"/>
    <property type="molecule type" value="Genomic_DNA"/>
</dbReference>
<dbReference type="SUPFAM" id="SSF49265">
    <property type="entry name" value="Fibronectin type III"/>
    <property type="match status" value="1"/>
</dbReference>
<dbReference type="EMBL" id="RCMV01000470">
    <property type="protein sequence ID" value="KAG3216658.1"/>
    <property type="molecule type" value="Genomic_DNA"/>
</dbReference>
<dbReference type="InterPro" id="IPR036116">
    <property type="entry name" value="FN3_sf"/>
</dbReference>
<name>A0A8T0YMJ1_9STRA</name>
<protein>
    <recommendedName>
        <fullName evidence="2">Fibronectin type-III domain-containing protein</fullName>
    </recommendedName>
</protein>
<evidence type="ECO:0000313" key="5">
    <source>
        <dbReference type="EMBL" id="KAG2926379.1"/>
    </source>
</evidence>
<dbReference type="SMART" id="SM00060">
    <property type="entry name" value="FN3"/>
    <property type="match status" value="1"/>
</dbReference>
<dbReference type="AlphaFoldDB" id="A0A8T0YMJ1"/>
<evidence type="ECO:0000256" key="1">
    <source>
        <dbReference type="SAM" id="MobiDB-lite"/>
    </source>
</evidence>
<reference evidence="3" key="1">
    <citation type="submission" date="2018-10" db="EMBL/GenBank/DDBJ databases">
        <title>Effector identification in a new, highly contiguous assembly of the strawberry crown rot pathogen Phytophthora cactorum.</title>
        <authorList>
            <person name="Armitage A.D."/>
            <person name="Nellist C.F."/>
            <person name="Bates H."/>
            <person name="Vickerstaff R.J."/>
            <person name="Harrison R.J."/>
        </authorList>
    </citation>
    <scope>NUCLEOTIDE SEQUENCE</scope>
    <source>
        <strain evidence="3">15-7</strain>
        <strain evidence="4">4032</strain>
        <strain evidence="5">4040</strain>
        <strain evidence="6">P415</strain>
        <strain evidence="7">P421</strain>
    </source>
</reference>
<evidence type="ECO:0000313" key="4">
    <source>
        <dbReference type="EMBL" id="KAG2908117.1"/>
    </source>
</evidence>
<evidence type="ECO:0000259" key="2">
    <source>
        <dbReference type="PROSITE" id="PS50853"/>
    </source>
</evidence>
<dbReference type="EMBL" id="RCMG01000500">
    <property type="protein sequence ID" value="KAG2853082.1"/>
    <property type="molecule type" value="Genomic_DNA"/>
</dbReference>
<dbReference type="Proteomes" id="UP000774804">
    <property type="component" value="Unassembled WGS sequence"/>
</dbReference>
<feature type="region of interest" description="Disordered" evidence="1">
    <location>
        <begin position="1"/>
        <end position="32"/>
    </location>
</feature>
<dbReference type="Proteomes" id="UP000736787">
    <property type="component" value="Unassembled WGS sequence"/>
</dbReference>
<dbReference type="InterPro" id="IPR003961">
    <property type="entry name" value="FN3_dom"/>
</dbReference>
<dbReference type="VEuPathDB" id="FungiDB:PC110_g15547"/>
<dbReference type="PROSITE" id="PS50853">
    <property type="entry name" value="FN3"/>
    <property type="match status" value="1"/>
</dbReference>
<evidence type="ECO:0000313" key="7">
    <source>
        <dbReference type="EMBL" id="KAG3216658.1"/>
    </source>
</evidence>
<sequence>MDKTMAALEAENEVKKEGNGEAEVLTPTPSKKRPLLPILPQYPVPAGALVVDKEDTRVVYLAPLLSTSKEIFFAKHKELLKEDSNAVPSSEEQQEDGSKKLMLASLERHLAKIQKPVQQLGSLNQQLSSSAFDVPSPGGINRSNAPIVTTTETAAATSADDQLKKMKQRVKLLPISDGDHTAFWETIRGYGRMRAYYHQNVLAGGASSPMGFNMEAAFKRMLLQERHQQWVSTHESRVENNKVRKAQEDENYERRVIEASSGFRAQLRLQKRIRVQLLCEAQNMQPIVMLGAFTQKMLNMLRLYWSQRRLESHLSRTIRIWRQHRVVKHNNSNAARLLIEWLQNSVAVKSVGFRVFRGLRVFIRRVKLVQGLWRKKQATRKLKFLIIEKAWIELETQYVDAAIEEHEGKRFEFDPFGDQIRSPKADPNQKIGSRKKREVWMRFVPESFRTPVILEFLQKIEKEYQEKFRSQEVDFFPQLVQTLRGEHPNRARTYIRAVATQHALCGKVVESLLQYPGAVGNDVVVVEPFDVHLAPISELIKSKSEMQNDDQVRKVFEAKYAEESEGYRKQLALLLQRRQQLRQISPITEELAQQPATAQHPEYVQSGVQQTPVIPKQSFGLVAVSYNFRNLPVLSERTKDVAMTLFDSLVGHHFNHFSQRGSKLLLNPSVIEFQDTMKELKKICAEEPDSSFFMCLSTHGARVTRGANEGSYVLFSETRLSSEEELVLTAIHERELAEMINDIPCKNTFVALELCQLQEPKDKIIDDAETIRHRIHEQFLSQLYKRIVQLRRQSLLERGVRPPSNEEINEEAVRTNPKLLNLVMMESCNVKTEVPVRANEERVSNFLLRFRDAFRGAAITPELEKENGFEQGSRPSLFAREESGAEHAIDFGLGEIPEPPTVSLTPPLFVSSTLNSISLTWTAPVSNVEAPTVLGFHIERRGVGRACTDEAGGASVWKRAAAFQVLSYEEVVRNGVIPPTAVTVYGLATDTTYCFRVRARTAGGWGLFSTPTTGYRTLSATSTLDQQETIRLAAIQEGAKGITKLMDKHKNAGAIQRYATEILATMAMKGSSPVGGRNAGMRSLEPTDLQVVIAVRNAMLKFKKDMHLQQQGCLLFGRLAGSGASWNSALQSMGSPSISSILQNIATRTERDYNSELTRSAAWALEQVHIKPLSLRQKPRYVLKEHEAAIRLQGLYRCRKAREDVRALARSVYAQAIDPTTRMAYVYNTRTGETFWELPRFAW</sequence>
<dbReference type="Proteomes" id="UP000697107">
    <property type="component" value="Unassembled WGS sequence"/>
</dbReference>
<gene>
    <name evidence="3" type="ORF">PC113_g14470</name>
    <name evidence="4" type="ORF">PC115_g13674</name>
    <name evidence="5" type="ORF">PC117_g14909</name>
    <name evidence="6" type="ORF">PC118_g14198</name>
    <name evidence="7" type="ORF">PC129_g12491</name>
</gene>
<dbReference type="InterPro" id="IPR013783">
    <property type="entry name" value="Ig-like_fold"/>
</dbReference>